<feature type="region of interest" description="Disordered" evidence="1">
    <location>
        <begin position="71"/>
        <end position="90"/>
    </location>
</feature>
<reference evidence="2" key="1">
    <citation type="submission" date="2023-06" db="EMBL/GenBank/DDBJ databases">
        <title>Multi-omics analyses reveal the molecular pathogenesis toolkit of Lasiodiplodia hormozganensis, a cross-kingdom pathogen.</title>
        <authorList>
            <person name="Felix C."/>
            <person name="Meneses R."/>
            <person name="Goncalves M.F.M."/>
            <person name="Tilleman L."/>
            <person name="Duarte A.S."/>
            <person name="Jorrin-Novo J.V."/>
            <person name="Van De Peer Y."/>
            <person name="Deforce D."/>
            <person name="Van Nieuwerburgh F."/>
            <person name="Esteves A.C."/>
            <person name="Alves A."/>
        </authorList>
    </citation>
    <scope>NUCLEOTIDE SEQUENCE</scope>
    <source>
        <strain evidence="2">CBS 339.90</strain>
    </source>
</reference>
<protein>
    <submittedName>
        <fullName evidence="2">Uncharacterized protein</fullName>
    </submittedName>
</protein>
<name>A0AA39WTA7_9PEZI</name>
<accession>A0AA39WTA7</accession>
<comment type="caution">
    <text evidence="2">The sequence shown here is derived from an EMBL/GenBank/DDBJ whole genome shotgun (WGS) entry which is preliminary data.</text>
</comment>
<evidence type="ECO:0000256" key="1">
    <source>
        <dbReference type="SAM" id="MobiDB-lite"/>
    </source>
</evidence>
<evidence type="ECO:0000313" key="3">
    <source>
        <dbReference type="Proteomes" id="UP001175001"/>
    </source>
</evidence>
<organism evidence="2 3">
    <name type="scientific">Lasiodiplodia hormozganensis</name>
    <dbReference type="NCBI Taxonomy" id="869390"/>
    <lineage>
        <taxon>Eukaryota</taxon>
        <taxon>Fungi</taxon>
        <taxon>Dikarya</taxon>
        <taxon>Ascomycota</taxon>
        <taxon>Pezizomycotina</taxon>
        <taxon>Dothideomycetes</taxon>
        <taxon>Dothideomycetes incertae sedis</taxon>
        <taxon>Botryosphaeriales</taxon>
        <taxon>Botryosphaeriaceae</taxon>
        <taxon>Lasiodiplodia</taxon>
    </lineage>
</organism>
<sequence length="270" mass="30589">MNTTTAYELDHVEQGCRFLRDNNNTSQPEHLLRALSYCQNYAYQIIASHSQQKHQLGICYQSLASLQQQLEQERTEHASTHQQLEHERDEHCKTDSLLQEERLGHGAARAELSWQSERMLAVENHSANAHSALQECGKFADSLIQQLSIANGEEANYTADTGDPSFPRLADLLLELTSLRSTLHLLQENDTDGRLCHLLEENAQLRRRNGDLEKLVSAGSSEIREMSGQLERLNSRIESQGKPVSERRSRRAGKVKEEPRTPTVIDALPK</sequence>
<dbReference type="AlphaFoldDB" id="A0AA39WTA7"/>
<gene>
    <name evidence="2" type="ORF">DIS24_g11476</name>
</gene>
<dbReference type="EMBL" id="JAUJDW010000168">
    <property type="protein sequence ID" value="KAK0621072.1"/>
    <property type="molecule type" value="Genomic_DNA"/>
</dbReference>
<keyword evidence="3" id="KW-1185">Reference proteome</keyword>
<dbReference type="Proteomes" id="UP001175001">
    <property type="component" value="Unassembled WGS sequence"/>
</dbReference>
<proteinExistence type="predicted"/>
<evidence type="ECO:0000313" key="2">
    <source>
        <dbReference type="EMBL" id="KAK0621072.1"/>
    </source>
</evidence>
<feature type="region of interest" description="Disordered" evidence="1">
    <location>
        <begin position="226"/>
        <end position="270"/>
    </location>
</feature>